<evidence type="ECO:0000313" key="6">
    <source>
        <dbReference type="EMBL" id="ACU17519.1"/>
    </source>
</evidence>
<evidence type="ECO:0000256" key="5">
    <source>
        <dbReference type="SAM" id="Phobius"/>
    </source>
</evidence>
<reference evidence="6" key="1">
    <citation type="submission" date="2009-08" db="EMBL/GenBank/DDBJ databases">
        <authorList>
            <person name="Cheung F."/>
            <person name="Xiao Y."/>
            <person name="Chan A."/>
            <person name="Moskal W."/>
            <person name="Town C.D."/>
        </authorList>
    </citation>
    <scope>NUCLEOTIDE SEQUENCE</scope>
</reference>
<name>C6T6S7_SOYBN</name>
<proteinExistence type="evidence at transcript level"/>
<dbReference type="GO" id="GO:0016020">
    <property type="term" value="C:membrane"/>
    <property type="evidence" value="ECO:0007669"/>
    <property type="project" value="InterPro"/>
</dbReference>
<dbReference type="InterPro" id="IPR037185">
    <property type="entry name" value="EmrE-like"/>
</dbReference>
<dbReference type="AlphaFoldDB" id="C6T6S7"/>
<feature type="transmembrane region" description="Helical" evidence="5">
    <location>
        <begin position="16"/>
        <end position="35"/>
    </location>
</feature>
<accession>C6T6S7</accession>
<dbReference type="EMBL" id="BT093144">
    <property type="protein sequence ID" value="ACU17519.1"/>
    <property type="molecule type" value="mRNA"/>
</dbReference>
<organism evidence="6">
    <name type="scientific">Glycine max</name>
    <name type="common">Soybean</name>
    <name type="synonym">Glycine hispida</name>
    <dbReference type="NCBI Taxonomy" id="3847"/>
    <lineage>
        <taxon>Eukaryota</taxon>
        <taxon>Viridiplantae</taxon>
        <taxon>Streptophyta</taxon>
        <taxon>Embryophyta</taxon>
        <taxon>Tracheophyta</taxon>
        <taxon>Spermatophyta</taxon>
        <taxon>Magnoliopsida</taxon>
        <taxon>eudicotyledons</taxon>
        <taxon>Gunneridae</taxon>
        <taxon>Pentapetalae</taxon>
        <taxon>rosids</taxon>
        <taxon>fabids</taxon>
        <taxon>Fabales</taxon>
        <taxon>Fabaceae</taxon>
        <taxon>Papilionoideae</taxon>
        <taxon>50 kb inversion clade</taxon>
        <taxon>NPAAA clade</taxon>
        <taxon>indigoferoid/millettioid clade</taxon>
        <taxon>Phaseoleae</taxon>
        <taxon>Glycine</taxon>
        <taxon>Glycine subgen. Soja</taxon>
    </lineage>
</organism>
<evidence type="ECO:0008006" key="7">
    <source>
        <dbReference type="Google" id="ProtNLM"/>
    </source>
</evidence>
<keyword evidence="2 5" id="KW-0812">Transmembrane</keyword>
<comment type="subcellular location">
    <subcellularLocation>
        <location evidence="1">Membrane</location>
        <topology evidence="1">Multi-pass membrane protein</topology>
    </subcellularLocation>
</comment>
<evidence type="ECO:0000256" key="1">
    <source>
        <dbReference type="ARBA" id="ARBA00004141"/>
    </source>
</evidence>
<evidence type="ECO:0000256" key="3">
    <source>
        <dbReference type="ARBA" id="ARBA00022989"/>
    </source>
</evidence>
<keyword evidence="3 5" id="KW-1133">Transmembrane helix</keyword>
<sequence>MIITAALGSLVLAEQVHLGSIFGAILIVCGLYTVVWGKSKDRKSTTEIEKGESQELPIKNGTKSASDIFDALKSMFLLRC</sequence>
<protein>
    <recommendedName>
        <fullName evidence="7">WAT1-related protein</fullName>
    </recommendedName>
</protein>
<dbReference type="GO" id="GO:0022857">
    <property type="term" value="F:transmembrane transporter activity"/>
    <property type="evidence" value="ECO:0007669"/>
    <property type="project" value="InterPro"/>
</dbReference>
<dbReference type="SUPFAM" id="SSF103481">
    <property type="entry name" value="Multidrug resistance efflux transporter EmrE"/>
    <property type="match status" value="1"/>
</dbReference>
<dbReference type="PANTHER" id="PTHR31218">
    <property type="entry name" value="WAT1-RELATED PROTEIN"/>
    <property type="match status" value="1"/>
</dbReference>
<dbReference type="InterPro" id="IPR030184">
    <property type="entry name" value="WAT1-related"/>
</dbReference>
<keyword evidence="4 5" id="KW-0472">Membrane</keyword>
<evidence type="ECO:0000256" key="4">
    <source>
        <dbReference type="ARBA" id="ARBA00023136"/>
    </source>
</evidence>
<evidence type="ECO:0000256" key="2">
    <source>
        <dbReference type="ARBA" id="ARBA00022692"/>
    </source>
</evidence>